<proteinExistence type="predicted"/>
<dbReference type="EC" id="4.6.1.13" evidence="2"/>
<evidence type="ECO:0000256" key="5">
    <source>
        <dbReference type="ARBA" id="ARBA00030782"/>
    </source>
</evidence>
<keyword evidence="6" id="KW-0175">Coiled coil</keyword>
<evidence type="ECO:0000256" key="4">
    <source>
        <dbReference type="ARBA" id="ARBA00030474"/>
    </source>
</evidence>
<accession>A0A1T4M780</accession>
<feature type="domain" description="Phosphatidylinositol-specific phospholipase C X" evidence="9">
    <location>
        <begin position="74"/>
        <end position="234"/>
    </location>
</feature>
<dbReference type="SMART" id="SM00148">
    <property type="entry name" value="PLCXc"/>
    <property type="match status" value="1"/>
</dbReference>
<evidence type="ECO:0000256" key="7">
    <source>
        <dbReference type="SAM" id="MobiDB-lite"/>
    </source>
</evidence>
<evidence type="ECO:0000256" key="8">
    <source>
        <dbReference type="SAM" id="SignalP"/>
    </source>
</evidence>
<dbReference type="Proteomes" id="UP000190389">
    <property type="component" value="Unassembled WGS sequence"/>
</dbReference>
<feature type="chain" id="PRO_5012188260" description="1-phosphatidylinositol phosphodiesterase" evidence="8">
    <location>
        <begin position="22"/>
        <end position="1716"/>
    </location>
</feature>
<reference evidence="11" key="1">
    <citation type="submission" date="2017-02" db="EMBL/GenBank/DDBJ databases">
        <authorList>
            <person name="Varghese N."/>
            <person name="Submissions S."/>
        </authorList>
    </citation>
    <scope>NUCLEOTIDE SEQUENCE [LARGE SCALE GENOMIC DNA]</scope>
    <source>
        <strain evidence="11">ATCC 27862</strain>
    </source>
</reference>
<dbReference type="InterPro" id="IPR000909">
    <property type="entry name" value="PLipase_C_PInositol-sp_X_dom"/>
</dbReference>
<feature type="coiled-coil region" evidence="6">
    <location>
        <begin position="1523"/>
        <end position="1557"/>
    </location>
</feature>
<feature type="coiled-coil region" evidence="6">
    <location>
        <begin position="471"/>
        <end position="498"/>
    </location>
</feature>
<sequence length="1716" mass="199485">MKRKKLFILHATILPTTFALSTILSLNPNVNYEVTVNNTDIWKDLNNNYMDSKWQVDYDRLVAPYQFNQWMKGVNDNKTLFEMSLPGTHDSGAQEGYGFIWSFGWRIARTQAMTIPQQLNAGIRAFDIRSNQDLRLQHGPANLNTNFYQVLAQSVEFLKQNPSEFIFMRIKDEDFSPSKNQSDAETAAKNYLGALSDPNIYPYLFNPTGKQYEQLKHEDFKLKNLRGKIIIANFWHHIVQEAMDKYSNKYTANTWSGGFDYDDVFSRRYTVQDNYDVTKKEKEKYVKDFFETVNNDRFNNTLLYANFFSIAKDGYPYQTARELNPKFHRFINENQQYKKLGIIFMDFPAPGIIQSIFKTNYYLTDDQLKKNYLLKWNNKLVTTTPIVNDNKVSIIGDTLKDYIFEISENNKLIKTIQVPNDAKSFVIDLGDDYYFNLNDNIEIKAYRNTPPTAFYESKKYNEFTLNNKVINSAHNERYLALLEKIKQYQQKVSFLNNENLNNYLKTNYLDKTLSYIRPNSTNEKILVNLSQQFDSESLKIDNLIDKVNNLISAVNDHINVNNSTLSLLLSSDLINGFKNIVTNIQHILNSYINNSGVNYLSIEKYINNYLSFINNIVKNIKDFLDKINPYVLVFNENLKWNNYGLQKWNNQIDSIKTLLLQQAEEYTSEITNKLLASIIENNRKIESLNTNVITLKGNIDTLNSLLESKKITQNRLELFKDSIKSEMEEPKVLDVSIKSIDTYLTNIIVAKLVIEKYDDFAKEFLFKENPNKSKEKYSNLINSLDSSIKNLDNPINPDYLITTLRELQVLSSYIQGNYKQAIIVKINNLALFHSQKVAFETHVQNSNNEKEADDILHIANNIAELNPLQLMVIESDSNINSNIKQLISNIKSIIDYEDFKNKLEIILSLVSRNNQLLEISNKIGDINKYRLAGVINNETANQYQAIDHNIQTVLNSSIDLEQYENAITQANELKNKLDTLLSNRFAQLSTDIENETMLYLFQKKQLEKELKEITTTNVNNWINDTLDKLITFIDKYNEIIDSNPVQSDKDSLVNLSEQQKNIVFNELNGSETKDDYSQLLNKFKIFNQELGNIKAQFNDLEQIEKDKEYAINYFKNSNSKVLLNTYKKELNNLLINSINISDISNGLNKHQNTLELMKQTYINDLNIEKDNLFNLISELNTYIEQELNSDQYSSFKNRLNQLILHNQVSNENDILQYQNAIKSIRESFELVKDDVVLFNLANSLKNKLQTTINNLNDSVIKSGYLIKNEFTTSLNNLMTDLSKDNITQDTIENVNKQYGDISNQIKTFKNNIDLYNNTDSYINKFLNTIKEDNNSESNIDFMNQLNTLLVELNGYKQTYNDIATLNHEKVEYFKNRADAIYNEFLKKKGLIQALNESKTKLLEKINNLKQTISQNNEISNKYLDKLNDINKKINNAVSISELDLINDEIKRTEQNISNDLTYLNKLNETIELIKTYASKSEEFSNSIYENVKENYDNYIALIAQKIYEANWDKNVFDSIPSQLEEAFDKALKQKQQIDKLENDKASLINKIQKDIQIIDAQNDTDLSKKLKEQYTDLSTNVIKTNNNSQLSQHVNQYGLLSKQLEDNIKYLNEFKELLKDFDTYLYKSSEFNSEKLNMLKNSYINNITELKKSLIKDFNKSTLLKIKKKLDDIYKNAIEQKEIILAKEEPAKEEPAKEEPAKEEPAKEEPAKEEPA</sequence>
<evidence type="ECO:0000313" key="11">
    <source>
        <dbReference type="Proteomes" id="UP000190389"/>
    </source>
</evidence>
<feature type="non-terminal residue" evidence="10">
    <location>
        <position position="1716"/>
    </location>
</feature>
<dbReference type="SUPFAM" id="SSF51695">
    <property type="entry name" value="PLC-like phosphodiesterases"/>
    <property type="match status" value="1"/>
</dbReference>
<evidence type="ECO:0000256" key="3">
    <source>
        <dbReference type="ARBA" id="ARBA00019758"/>
    </source>
</evidence>
<feature type="signal peptide" evidence="8">
    <location>
        <begin position="1"/>
        <end position="21"/>
    </location>
</feature>
<dbReference type="GO" id="GO:0008081">
    <property type="term" value="F:phosphoric diester hydrolase activity"/>
    <property type="evidence" value="ECO:0007669"/>
    <property type="project" value="InterPro"/>
</dbReference>
<dbReference type="EMBL" id="FUXF01000032">
    <property type="protein sequence ID" value="SJZ62849.1"/>
    <property type="molecule type" value="Genomic_DNA"/>
</dbReference>
<dbReference type="GO" id="GO:0004436">
    <property type="term" value="F:phosphatidylinositol diacylglycerol-lyase activity"/>
    <property type="evidence" value="ECO:0007669"/>
    <property type="project" value="UniProtKB-EC"/>
</dbReference>
<dbReference type="STRING" id="171291.SAMN02745154_00645"/>
<keyword evidence="11" id="KW-1185">Reference proteome</keyword>
<gene>
    <name evidence="10" type="ORF">SAMN02745154_00645</name>
</gene>
<comment type="catalytic activity">
    <reaction evidence="1">
        <text>a 1,2-diacyl-sn-glycero-3-phospho-(1D-myo-inositol) = 1D-myo-inositol 1,2-cyclic phosphate + a 1,2-diacyl-sn-glycerol</text>
        <dbReference type="Rhea" id="RHEA:17093"/>
        <dbReference type="ChEBI" id="CHEBI:17815"/>
        <dbReference type="ChEBI" id="CHEBI:57880"/>
        <dbReference type="ChEBI" id="CHEBI:58484"/>
        <dbReference type="EC" id="4.6.1.13"/>
    </reaction>
</comment>
<dbReference type="GO" id="GO:0006629">
    <property type="term" value="P:lipid metabolic process"/>
    <property type="evidence" value="ECO:0007669"/>
    <property type="project" value="InterPro"/>
</dbReference>
<dbReference type="OrthoDB" id="401457at2"/>
<keyword evidence="8" id="KW-0732">Signal</keyword>
<dbReference type="PANTHER" id="PTHR13593:SF113">
    <property type="entry name" value="SI:DKEY-266F7.9"/>
    <property type="match status" value="1"/>
</dbReference>
<evidence type="ECO:0000256" key="1">
    <source>
        <dbReference type="ARBA" id="ARBA00001316"/>
    </source>
</evidence>
<dbReference type="InterPro" id="IPR017946">
    <property type="entry name" value="PLC-like_Pdiesterase_TIM-brl"/>
</dbReference>
<name>A0A1T4M780_9BACT</name>
<dbReference type="Gene3D" id="3.20.20.190">
    <property type="entry name" value="Phosphatidylinositol (PI) phosphodiesterase"/>
    <property type="match status" value="1"/>
</dbReference>
<protein>
    <recommendedName>
        <fullName evidence="3">1-phosphatidylinositol phosphodiesterase</fullName>
        <ecNumber evidence="2">4.6.1.13</ecNumber>
    </recommendedName>
    <alternativeName>
        <fullName evidence="4">Phosphatidylinositol diacylglycerol-lyase</fullName>
    </alternativeName>
    <alternativeName>
        <fullName evidence="5">Phosphatidylinositol-specific phospholipase C</fullName>
    </alternativeName>
</protein>
<organism evidence="10 11">
    <name type="scientific">Mycoplasmopsis verecunda</name>
    <dbReference type="NCBI Taxonomy" id="171291"/>
    <lineage>
        <taxon>Bacteria</taxon>
        <taxon>Bacillati</taxon>
        <taxon>Mycoplasmatota</taxon>
        <taxon>Mycoplasmoidales</taxon>
        <taxon>Metamycoplasmataceae</taxon>
        <taxon>Mycoplasmopsis</taxon>
    </lineage>
</organism>
<evidence type="ECO:0000256" key="6">
    <source>
        <dbReference type="SAM" id="Coils"/>
    </source>
</evidence>
<evidence type="ECO:0000259" key="9">
    <source>
        <dbReference type="SMART" id="SM00148"/>
    </source>
</evidence>
<dbReference type="InterPro" id="IPR051057">
    <property type="entry name" value="PI-PLC_domain"/>
</dbReference>
<feature type="region of interest" description="Disordered" evidence="7">
    <location>
        <begin position="1686"/>
        <end position="1716"/>
    </location>
</feature>
<dbReference type="RefSeq" id="WP_078747352.1">
    <property type="nucleotide sequence ID" value="NZ_FUXF01000032.1"/>
</dbReference>
<dbReference type="PROSITE" id="PS50007">
    <property type="entry name" value="PIPLC_X_DOMAIN"/>
    <property type="match status" value="1"/>
</dbReference>
<dbReference type="PANTHER" id="PTHR13593">
    <property type="match status" value="1"/>
</dbReference>
<evidence type="ECO:0000256" key="2">
    <source>
        <dbReference type="ARBA" id="ARBA00012581"/>
    </source>
</evidence>
<evidence type="ECO:0000313" key="10">
    <source>
        <dbReference type="EMBL" id="SJZ62849.1"/>
    </source>
</evidence>